<keyword evidence="3" id="KW-1185">Reference proteome</keyword>
<feature type="region of interest" description="Disordered" evidence="1">
    <location>
        <begin position="44"/>
        <end position="162"/>
    </location>
</feature>
<gene>
    <name evidence="2" type="ORF">LACBIDRAFT_333024</name>
</gene>
<dbReference type="HOGENOM" id="CLU_1635693_0_0_1"/>
<evidence type="ECO:0000256" key="1">
    <source>
        <dbReference type="SAM" id="MobiDB-lite"/>
    </source>
</evidence>
<dbReference type="GeneID" id="6083170"/>
<evidence type="ECO:0000313" key="3">
    <source>
        <dbReference type="Proteomes" id="UP000001194"/>
    </source>
</evidence>
<dbReference type="RefSeq" id="XP_001887635.1">
    <property type="nucleotide sequence ID" value="XM_001887600.1"/>
</dbReference>
<name>B0DUL4_LACBS</name>
<organism evidence="3">
    <name type="scientific">Laccaria bicolor (strain S238N-H82 / ATCC MYA-4686)</name>
    <name type="common">Bicoloured deceiver</name>
    <name type="synonym">Laccaria laccata var. bicolor</name>
    <dbReference type="NCBI Taxonomy" id="486041"/>
    <lineage>
        <taxon>Eukaryota</taxon>
        <taxon>Fungi</taxon>
        <taxon>Dikarya</taxon>
        <taxon>Basidiomycota</taxon>
        <taxon>Agaricomycotina</taxon>
        <taxon>Agaricomycetes</taxon>
        <taxon>Agaricomycetidae</taxon>
        <taxon>Agaricales</taxon>
        <taxon>Agaricineae</taxon>
        <taxon>Hydnangiaceae</taxon>
        <taxon>Laccaria</taxon>
    </lineage>
</organism>
<accession>B0DUL4</accession>
<feature type="compositionally biased region" description="Acidic residues" evidence="1">
    <location>
        <begin position="106"/>
        <end position="152"/>
    </location>
</feature>
<dbReference type="Proteomes" id="UP000001194">
    <property type="component" value="Unassembled WGS sequence"/>
</dbReference>
<dbReference type="EMBL" id="DS547136">
    <property type="protein sequence ID" value="EDR01822.1"/>
    <property type="molecule type" value="Genomic_DNA"/>
</dbReference>
<evidence type="ECO:0000313" key="2">
    <source>
        <dbReference type="EMBL" id="EDR01822.1"/>
    </source>
</evidence>
<sequence length="162" mass="18608">MPLLPHFVWSHFSQDLMPRAKEGPMKAGVNERHTLILVPSVFPAEHMPATPPSTRHPSNRHPSNRHPSNIYDDPNPDGFQPSIWPTQHFNAFDDGSPFAQRSDEKEEKEEEEEEEEEQEEEEQEEEEDKGWDDNEENFAYGGDDEDDGEDKAEDGMVHLNGV</sequence>
<reference evidence="2 3" key="1">
    <citation type="journal article" date="2008" name="Nature">
        <title>The genome of Laccaria bicolor provides insights into mycorrhizal symbiosis.</title>
        <authorList>
            <person name="Martin F."/>
            <person name="Aerts A."/>
            <person name="Ahren D."/>
            <person name="Brun A."/>
            <person name="Danchin E.G.J."/>
            <person name="Duchaussoy F."/>
            <person name="Gibon J."/>
            <person name="Kohler A."/>
            <person name="Lindquist E."/>
            <person name="Pereda V."/>
            <person name="Salamov A."/>
            <person name="Shapiro H.J."/>
            <person name="Wuyts J."/>
            <person name="Blaudez D."/>
            <person name="Buee M."/>
            <person name="Brokstein P."/>
            <person name="Canbaeck B."/>
            <person name="Cohen D."/>
            <person name="Courty P.E."/>
            <person name="Coutinho P.M."/>
            <person name="Delaruelle C."/>
            <person name="Detter J.C."/>
            <person name="Deveau A."/>
            <person name="DiFazio S."/>
            <person name="Duplessis S."/>
            <person name="Fraissinet-Tachet L."/>
            <person name="Lucic E."/>
            <person name="Frey-Klett P."/>
            <person name="Fourrey C."/>
            <person name="Feussner I."/>
            <person name="Gay G."/>
            <person name="Grimwood J."/>
            <person name="Hoegger P.J."/>
            <person name="Jain P."/>
            <person name="Kilaru S."/>
            <person name="Labbe J."/>
            <person name="Lin Y.C."/>
            <person name="Legue V."/>
            <person name="Le Tacon F."/>
            <person name="Marmeisse R."/>
            <person name="Melayah D."/>
            <person name="Montanini B."/>
            <person name="Muratet M."/>
            <person name="Nehls U."/>
            <person name="Niculita-Hirzel H."/>
            <person name="Oudot-Le Secq M.P."/>
            <person name="Peter M."/>
            <person name="Quesneville H."/>
            <person name="Rajashekar B."/>
            <person name="Reich M."/>
            <person name="Rouhier N."/>
            <person name="Schmutz J."/>
            <person name="Yin T."/>
            <person name="Chalot M."/>
            <person name="Henrissat B."/>
            <person name="Kuees U."/>
            <person name="Lucas S."/>
            <person name="Van de Peer Y."/>
            <person name="Podila G.K."/>
            <person name="Polle A."/>
            <person name="Pukkila P.J."/>
            <person name="Richardson P.M."/>
            <person name="Rouze P."/>
            <person name="Sanders I.R."/>
            <person name="Stajich J.E."/>
            <person name="Tunlid A."/>
            <person name="Tuskan G."/>
            <person name="Grigoriev I.V."/>
        </authorList>
    </citation>
    <scope>NUCLEOTIDE SEQUENCE [LARGE SCALE GENOMIC DNA]</scope>
    <source>
        <strain evidence="3">S238N-H82 / ATCC MYA-4686</strain>
    </source>
</reference>
<proteinExistence type="predicted"/>
<dbReference type="AlphaFoldDB" id="B0DUL4"/>
<protein>
    <submittedName>
        <fullName evidence="2">Predicted protein</fullName>
    </submittedName>
</protein>
<dbReference type="InParanoid" id="B0DUL4"/>
<dbReference type="KEGG" id="lbc:LACBIDRAFT_333024"/>